<evidence type="ECO:0000313" key="11">
    <source>
        <dbReference type="Proteomes" id="UP000177122"/>
    </source>
</evidence>
<evidence type="ECO:0000256" key="7">
    <source>
        <dbReference type="ARBA" id="ARBA00023010"/>
    </source>
</evidence>
<evidence type="ECO:0000256" key="8">
    <source>
        <dbReference type="ARBA" id="ARBA00023136"/>
    </source>
</evidence>
<keyword evidence="3 9" id="KW-1003">Cell membrane</keyword>
<dbReference type="Pfam" id="PF00584">
    <property type="entry name" value="SecE"/>
    <property type="match status" value="1"/>
</dbReference>
<gene>
    <name evidence="9" type="primary">secE</name>
    <name evidence="10" type="ORF">A2845_04920</name>
</gene>
<evidence type="ECO:0000313" key="10">
    <source>
        <dbReference type="EMBL" id="OGZ05669.1"/>
    </source>
</evidence>
<dbReference type="InterPro" id="IPR001901">
    <property type="entry name" value="Translocase_SecE/Sec61-g"/>
</dbReference>
<comment type="caution">
    <text evidence="10">The sequence shown here is derived from an EMBL/GenBank/DDBJ whole genome shotgun (WGS) entry which is preliminary data.</text>
</comment>
<evidence type="ECO:0000256" key="9">
    <source>
        <dbReference type="HAMAP-Rule" id="MF_00422"/>
    </source>
</evidence>
<dbReference type="NCBIfam" id="TIGR00964">
    <property type="entry name" value="secE_bact"/>
    <property type="match status" value="1"/>
</dbReference>
<dbReference type="HAMAP" id="MF_00422">
    <property type="entry name" value="SecE"/>
    <property type="match status" value="1"/>
</dbReference>
<feature type="transmembrane region" description="Helical" evidence="9">
    <location>
        <begin position="26"/>
        <end position="51"/>
    </location>
</feature>
<evidence type="ECO:0000256" key="2">
    <source>
        <dbReference type="ARBA" id="ARBA00022448"/>
    </source>
</evidence>
<dbReference type="Proteomes" id="UP000177122">
    <property type="component" value="Unassembled WGS sequence"/>
</dbReference>
<dbReference type="GO" id="GO:0065002">
    <property type="term" value="P:intracellular protein transmembrane transport"/>
    <property type="evidence" value="ECO:0007669"/>
    <property type="project" value="UniProtKB-UniRule"/>
</dbReference>
<accession>A0A1G2CW82</accession>
<dbReference type="GO" id="GO:0005886">
    <property type="term" value="C:plasma membrane"/>
    <property type="evidence" value="ECO:0007669"/>
    <property type="project" value="UniProtKB-SubCell"/>
</dbReference>
<keyword evidence="7 9" id="KW-0811">Translocation</keyword>
<comment type="similarity">
    <text evidence="9">Belongs to the SecE/SEC61-gamma family.</text>
</comment>
<evidence type="ECO:0000256" key="3">
    <source>
        <dbReference type="ARBA" id="ARBA00022475"/>
    </source>
</evidence>
<keyword evidence="2 9" id="KW-0813">Transport</keyword>
<keyword evidence="4 9" id="KW-0812">Transmembrane</keyword>
<dbReference type="GO" id="GO:0006605">
    <property type="term" value="P:protein targeting"/>
    <property type="evidence" value="ECO:0007669"/>
    <property type="project" value="UniProtKB-UniRule"/>
</dbReference>
<name>A0A1G2CW82_9BACT</name>
<protein>
    <recommendedName>
        <fullName evidence="9">Protein translocase subunit SecE</fullName>
    </recommendedName>
</protein>
<comment type="function">
    <text evidence="9">Essential subunit of the Sec protein translocation channel SecYEG. Clamps together the 2 halves of SecY. May contact the channel plug during translocation.</text>
</comment>
<dbReference type="GO" id="GO:0043952">
    <property type="term" value="P:protein transport by the Sec complex"/>
    <property type="evidence" value="ECO:0007669"/>
    <property type="project" value="UniProtKB-UniRule"/>
</dbReference>
<organism evidence="10 11">
    <name type="scientific">Candidatus Lloydbacteria bacterium RIFCSPHIGHO2_01_FULL_49_22</name>
    <dbReference type="NCBI Taxonomy" id="1798658"/>
    <lineage>
        <taxon>Bacteria</taxon>
        <taxon>Candidatus Lloydiibacteriota</taxon>
    </lineage>
</organism>
<dbReference type="InterPro" id="IPR038379">
    <property type="entry name" value="SecE_sf"/>
</dbReference>
<evidence type="ECO:0000256" key="6">
    <source>
        <dbReference type="ARBA" id="ARBA00022989"/>
    </source>
</evidence>
<dbReference type="GO" id="GO:0008320">
    <property type="term" value="F:protein transmembrane transporter activity"/>
    <property type="evidence" value="ECO:0007669"/>
    <property type="project" value="UniProtKB-UniRule"/>
</dbReference>
<dbReference type="AlphaFoldDB" id="A0A1G2CW82"/>
<evidence type="ECO:0000256" key="5">
    <source>
        <dbReference type="ARBA" id="ARBA00022927"/>
    </source>
</evidence>
<sequence>MFGFINYLRETKAELRHVTWPTRGEAINYTVIVLLISIGTGLLLGMLDFLFAKGLEKFI</sequence>
<comment type="subcellular location">
    <subcellularLocation>
        <location evidence="9">Cell membrane</location>
        <topology evidence="9">Single-pass membrane protein</topology>
    </subcellularLocation>
    <subcellularLocation>
        <location evidence="1">Membrane</location>
    </subcellularLocation>
</comment>
<evidence type="ECO:0000256" key="1">
    <source>
        <dbReference type="ARBA" id="ARBA00004370"/>
    </source>
</evidence>
<dbReference type="Gene3D" id="1.20.5.1030">
    <property type="entry name" value="Preprotein translocase secy subunit"/>
    <property type="match status" value="1"/>
</dbReference>
<dbReference type="EMBL" id="MHLI01000008">
    <property type="protein sequence ID" value="OGZ05669.1"/>
    <property type="molecule type" value="Genomic_DNA"/>
</dbReference>
<proteinExistence type="inferred from homology"/>
<keyword evidence="8 9" id="KW-0472">Membrane</keyword>
<comment type="subunit">
    <text evidence="9">Component of the Sec protein translocase complex. Heterotrimer consisting of SecY, SecE and SecG subunits. The heterotrimers can form oligomers, although 1 heterotrimer is thought to be able to translocate proteins. Interacts with the ribosome. Interacts with SecDF, and other proteins may be involved. Interacts with SecA.</text>
</comment>
<dbReference type="PANTHER" id="PTHR33910:SF1">
    <property type="entry name" value="PROTEIN TRANSLOCASE SUBUNIT SECE"/>
    <property type="match status" value="1"/>
</dbReference>
<keyword evidence="5 9" id="KW-0653">Protein transport</keyword>
<dbReference type="GO" id="GO:0009306">
    <property type="term" value="P:protein secretion"/>
    <property type="evidence" value="ECO:0007669"/>
    <property type="project" value="UniProtKB-UniRule"/>
</dbReference>
<reference evidence="10 11" key="1">
    <citation type="journal article" date="2016" name="Nat. Commun.">
        <title>Thousands of microbial genomes shed light on interconnected biogeochemical processes in an aquifer system.</title>
        <authorList>
            <person name="Anantharaman K."/>
            <person name="Brown C.T."/>
            <person name="Hug L.A."/>
            <person name="Sharon I."/>
            <person name="Castelle C.J."/>
            <person name="Probst A.J."/>
            <person name="Thomas B.C."/>
            <person name="Singh A."/>
            <person name="Wilkins M.J."/>
            <person name="Karaoz U."/>
            <person name="Brodie E.L."/>
            <person name="Williams K.H."/>
            <person name="Hubbard S.S."/>
            <person name="Banfield J.F."/>
        </authorList>
    </citation>
    <scope>NUCLEOTIDE SEQUENCE [LARGE SCALE GENOMIC DNA]</scope>
</reference>
<keyword evidence="6 9" id="KW-1133">Transmembrane helix</keyword>
<evidence type="ECO:0000256" key="4">
    <source>
        <dbReference type="ARBA" id="ARBA00022692"/>
    </source>
</evidence>
<dbReference type="PANTHER" id="PTHR33910">
    <property type="entry name" value="PROTEIN TRANSLOCASE SUBUNIT SECE"/>
    <property type="match status" value="1"/>
</dbReference>
<dbReference type="InterPro" id="IPR005807">
    <property type="entry name" value="SecE_bac"/>
</dbReference>